<feature type="domain" description="Radical SAM core" evidence="6">
    <location>
        <begin position="39"/>
        <end position="272"/>
    </location>
</feature>
<dbReference type="SUPFAM" id="SSF102114">
    <property type="entry name" value="Radical SAM enzymes"/>
    <property type="match status" value="1"/>
</dbReference>
<keyword evidence="4" id="KW-0408">Iron</keyword>
<keyword evidence="5" id="KW-0411">Iron-sulfur</keyword>
<reference evidence="7" key="1">
    <citation type="journal article" date="2014" name="Front. Microbiol.">
        <title>High frequency of phylogenetically diverse reductive dehalogenase-homologous genes in deep subseafloor sedimentary metagenomes.</title>
        <authorList>
            <person name="Kawai M."/>
            <person name="Futagami T."/>
            <person name="Toyoda A."/>
            <person name="Takaki Y."/>
            <person name="Nishi S."/>
            <person name="Hori S."/>
            <person name="Arai W."/>
            <person name="Tsubouchi T."/>
            <person name="Morono Y."/>
            <person name="Uchiyama I."/>
            <person name="Ito T."/>
            <person name="Fujiyama A."/>
            <person name="Inagaki F."/>
            <person name="Takami H."/>
        </authorList>
    </citation>
    <scope>NUCLEOTIDE SEQUENCE</scope>
    <source>
        <strain evidence="7">Expedition CK06-06</strain>
    </source>
</reference>
<dbReference type="InterPro" id="IPR023404">
    <property type="entry name" value="rSAM_horseshoe"/>
</dbReference>
<dbReference type="InterPro" id="IPR034466">
    <property type="entry name" value="Methyltransferase_Class_B"/>
</dbReference>
<dbReference type="GO" id="GO:0003824">
    <property type="term" value="F:catalytic activity"/>
    <property type="evidence" value="ECO:0007669"/>
    <property type="project" value="InterPro"/>
</dbReference>
<accession>X1F845</accession>
<dbReference type="CDD" id="cd01335">
    <property type="entry name" value="Radical_SAM"/>
    <property type="match status" value="1"/>
</dbReference>
<dbReference type="EMBL" id="BARU01007139">
    <property type="protein sequence ID" value="GAH41811.1"/>
    <property type="molecule type" value="Genomic_DNA"/>
</dbReference>
<dbReference type="GO" id="GO:0046872">
    <property type="term" value="F:metal ion binding"/>
    <property type="evidence" value="ECO:0007669"/>
    <property type="project" value="UniProtKB-KW"/>
</dbReference>
<dbReference type="GO" id="GO:0051539">
    <property type="term" value="F:4 iron, 4 sulfur cluster binding"/>
    <property type="evidence" value="ECO:0007669"/>
    <property type="project" value="UniProtKB-KW"/>
</dbReference>
<comment type="cofactor">
    <cofactor evidence="1">
        <name>[4Fe-4S] cluster</name>
        <dbReference type="ChEBI" id="CHEBI:49883"/>
    </cofactor>
</comment>
<dbReference type="Pfam" id="PF13282">
    <property type="entry name" value="DUF4070"/>
    <property type="match status" value="1"/>
</dbReference>
<sequence length="396" mass="45688">EITLPPFLEDLEKGCPKHIYKTDQHPDITTTPIPLWSLIDLNKYASITIQYSRGCPYNCEFCDIIILDGHKPRTKSRDQMLAELDALYNQGYRGSVFIVDDNFIGNKKKLKADILPAMIQWMEEKEYPFRFLTEASLNLADDEELMQLMSDAGFNNVFIGIETPNEESLIECNKFTNRNRDLVASVKKLQNYGFEVMGGFIVGFDSDPISIFKSQINFIQKSGIVTCMVGLLNAPAETRLWHRLKKENRILPDATGDNTDGTTNFIPKMNFEVLINGYKHILHTIYAPKQFYERIQTFFKEYKPNEKVGYKFKLEAYIIKGLIKSVFILGIKDKFRVYYWKLVISTLVKYPQRLGLAVTLAIQGFHFRKVYKKIRDIKVDDALLARQVKVLKGEGV</sequence>
<comment type="caution">
    <text evidence="7">The sequence shown here is derived from an EMBL/GenBank/DDBJ whole genome shotgun (WGS) entry which is preliminary data.</text>
</comment>
<keyword evidence="3" id="KW-0479">Metal-binding</keyword>
<evidence type="ECO:0000256" key="2">
    <source>
        <dbReference type="ARBA" id="ARBA00022691"/>
    </source>
</evidence>
<dbReference type="Gene3D" id="3.80.30.20">
    <property type="entry name" value="tm_1862 like domain"/>
    <property type="match status" value="1"/>
</dbReference>
<dbReference type="InterPro" id="IPR051198">
    <property type="entry name" value="BchE-like"/>
</dbReference>
<evidence type="ECO:0000256" key="4">
    <source>
        <dbReference type="ARBA" id="ARBA00023004"/>
    </source>
</evidence>
<dbReference type="GO" id="GO:0005829">
    <property type="term" value="C:cytosol"/>
    <property type="evidence" value="ECO:0007669"/>
    <property type="project" value="TreeGrafter"/>
</dbReference>
<dbReference type="InterPro" id="IPR025274">
    <property type="entry name" value="DUF4070"/>
</dbReference>
<keyword evidence="2" id="KW-0949">S-adenosyl-L-methionine</keyword>
<dbReference type="InterPro" id="IPR034530">
    <property type="entry name" value="HpnP-like"/>
</dbReference>
<feature type="non-terminal residue" evidence="7">
    <location>
        <position position="1"/>
    </location>
</feature>
<dbReference type="InterPro" id="IPR058240">
    <property type="entry name" value="rSAM_sf"/>
</dbReference>
<dbReference type="Pfam" id="PF04055">
    <property type="entry name" value="Radical_SAM"/>
    <property type="match status" value="1"/>
</dbReference>
<organism evidence="7">
    <name type="scientific">marine sediment metagenome</name>
    <dbReference type="NCBI Taxonomy" id="412755"/>
    <lineage>
        <taxon>unclassified sequences</taxon>
        <taxon>metagenomes</taxon>
        <taxon>ecological metagenomes</taxon>
    </lineage>
</organism>
<dbReference type="PANTHER" id="PTHR43409">
    <property type="entry name" value="ANAEROBIC MAGNESIUM-PROTOPORPHYRIN IX MONOMETHYL ESTER CYCLASE-RELATED"/>
    <property type="match status" value="1"/>
</dbReference>
<dbReference type="InterPro" id="IPR006638">
    <property type="entry name" value="Elp3/MiaA/NifB-like_rSAM"/>
</dbReference>
<protein>
    <recommendedName>
        <fullName evidence="6">Radical SAM core domain-containing protein</fullName>
    </recommendedName>
</protein>
<dbReference type="PANTHER" id="PTHR43409:SF3">
    <property type="entry name" value="HYPOTHETICAL METHYLTRANSFERASE"/>
    <property type="match status" value="1"/>
</dbReference>
<dbReference type="InterPro" id="IPR007197">
    <property type="entry name" value="rSAM"/>
</dbReference>
<dbReference type="SMART" id="SM00729">
    <property type="entry name" value="Elp3"/>
    <property type="match status" value="1"/>
</dbReference>
<dbReference type="SFLD" id="SFLDS00029">
    <property type="entry name" value="Radical_SAM"/>
    <property type="match status" value="1"/>
</dbReference>
<dbReference type="SFLD" id="SFLDF00303">
    <property type="entry name" value="hopanoid_C2-methyltransferase"/>
    <property type="match status" value="1"/>
</dbReference>
<dbReference type="AlphaFoldDB" id="X1F845"/>
<evidence type="ECO:0000259" key="6">
    <source>
        <dbReference type="PROSITE" id="PS51918"/>
    </source>
</evidence>
<dbReference type="SFLD" id="SFLDG01123">
    <property type="entry name" value="methyltransferase_(Class_B)"/>
    <property type="match status" value="1"/>
</dbReference>
<dbReference type="SFLD" id="SFLDG01082">
    <property type="entry name" value="B12-binding_domain_containing"/>
    <property type="match status" value="1"/>
</dbReference>
<name>X1F845_9ZZZZ</name>
<evidence type="ECO:0000256" key="5">
    <source>
        <dbReference type="ARBA" id="ARBA00023014"/>
    </source>
</evidence>
<dbReference type="PROSITE" id="PS51918">
    <property type="entry name" value="RADICAL_SAM"/>
    <property type="match status" value="1"/>
</dbReference>
<evidence type="ECO:0000256" key="3">
    <source>
        <dbReference type="ARBA" id="ARBA00022723"/>
    </source>
</evidence>
<gene>
    <name evidence="7" type="ORF">S03H2_14075</name>
</gene>
<evidence type="ECO:0000313" key="7">
    <source>
        <dbReference type="EMBL" id="GAH41811.1"/>
    </source>
</evidence>
<evidence type="ECO:0000256" key="1">
    <source>
        <dbReference type="ARBA" id="ARBA00001966"/>
    </source>
</evidence>
<proteinExistence type="predicted"/>